<name>A0ACC6IF23_9ACTN</name>
<proteinExistence type="predicted"/>
<keyword evidence="2" id="KW-1185">Reference proteome</keyword>
<gene>
    <name evidence="1" type="ORF">QE364_000951</name>
</gene>
<protein>
    <submittedName>
        <fullName evidence="1">Uncharacterized protein</fullName>
    </submittedName>
</protein>
<dbReference type="EMBL" id="JAVIZJ010000002">
    <property type="protein sequence ID" value="MDR6209259.1"/>
    <property type="molecule type" value="Genomic_DNA"/>
</dbReference>
<reference evidence="1" key="1">
    <citation type="submission" date="2023-08" db="EMBL/GenBank/DDBJ databases">
        <title>Functional and genomic diversity of the sorghum phyllosphere microbiome.</title>
        <authorList>
            <person name="Shade A."/>
        </authorList>
    </citation>
    <scope>NUCLEOTIDE SEQUENCE</scope>
    <source>
        <strain evidence="1">SORGH_AS_0885</strain>
    </source>
</reference>
<sequence>MSTAHEVEMSRSRDQVEIVQLAFPGAQADELAEVVRSLGGVARVGTDEKRRAAIVTFAQLRGRATVEDARTRWGLVRVGRDGFGFDLTAVELADRLGIPGSGIVVDAFEPGDDRLGDGWRAVLVLPAHEREYRPLGKDVAGSHIEVREAHGWHLVTWVPAAGATPTEDHVVGQLAGRTALGGPDRGVLLLVDSGHTNVLDVVRGEIDGGRHWPADLWPVVHKGDLDDVEPARELVAELVADLVPQHADDAFEGWGADPVRRRAAFRGHPVDLPEVVAALGLPPETLEVLAGTSTLPATTHEATSLGRAAAGGMLDATAASRFPVVEAVSNIAGIVIAAVVLLLGRDAVPTWAWWGAIVIGILSVLAFATQVWAFRRRRSRARS</sequence>
<accession>A0ACC6IF23</accession>
<dbReference type="Proteomes" id="UP001261666">
    <property type="component" value="Unassembled WGS sequence"/>
</dbReference>
<comment type="caution">
    <text evidence="1">The sequence shown here is derived from an EMBL/GenBank/DDBJ whole genome shotgun (WGS) entry which is preliminary data.</text>
</comment>
<organism evidence="1 2">
    <name type="scientific">Nocardioides zeae</name>
    <dbReference type="NCBI Taxonomy" id="1457234"/>
    <lineage>
        <taxon>Bacteria</taxon>
        <taxon>Bacillati</taxon>
        <taxon>Actinomycetota</taxon>
        <taxon>Actinomycetes</taxon>
        <taxon>Propionibacteriales</taxon>
        <taxon>Nocardioidaceae</taxon>
        <taxon>Nocardioides</taxon>
    </lineage>
</organism>
<evidence type="ECO:0000313" key="1">
    <source>
        <dbReference type="EMBL" id="MDR6209259.1"/>
    </source>
</evidence>
<evidence type="ECO:0000313" key="2">
    <source>
        <dbReference type="Proteomes" id="UP001261666"/>
    </source>
</evidence>